<feature type="non-terminal residue" evidence="2">
    <location>
        <position position="1"/>
    </location>
</feature>
<reference evidence="2 3" key="1">
    <citation type="submission" date="2020-02" db="EMBL/GenBank/DDBJ databases">
        <title>Ideonella bacterium strain TBM-1.</title>
        <authorList>
            <person name="Chen W.-M."/>
        </authorList>
    </citation>
    <scope>NUCLEOTIDE SEQUENCE [LARGE SCALE GENOMIC DNA]</scope>
    <source>
        <strain evidence="2 3">TBM-1</strain>
    </source>
</reference>
<keyword evidence="3" id="KW-1185">Reference proteome</keyword>
<dbReference type="RefSeq" id="WP_163456326.1">
    <property type="nucleotide sequence ID" value="NZ_JAAGOH010000004.1"/>
</dbReference>
<sequence length="81" mass="9722">PQTNGMVERFNGRLEQVLRTHHFNSAEDLEKTLHRYVWLYNQYLPQKALGHETPVQALKRWRISHPHLFLKMIRNHPGPDK</sequence>
<dbReference type="Pfam" id="PF13683">
    <property type="entry name" value="rve_3"/>
    <property type="match status" value="1"/>
</dbReference>
<evidence type="ECO:0000313" key="3">
    <source>
        <dbReference type="Proteomes" id="UP000484255"/>
    </source>
</evidence>
<organism evidence="2 3">
    <name type="scientific">Ideonella livida</name>
    <dbReference type="NCBI Taxonomy" id="2707176"/>
    <lineage>
        <taxon>Bacteria</taxon>
        <taxon>Pseudomonadati</taxon>
        <taxon>Pseudomonadota</taxon>
        <taxon>Betaproteobacteria</taxon>
        <taxon>Burkholderiales</taxon>
        <taxon>Sphaerotilaceae</taxon>
        <taxon>Ideonella</taxon>
    </lineage>
</organism>
<name>A0A7C9TIK4_9BURK</name>
<evidence type="ECO:0000259" key="1">
    <source>
        <dbReference type="PROSITE" id="PS50994"/>
    </source>
</evidence>
<dbReference type="Proteomes" id="UP000484255">
    <property type="component" value="Unassembled WGS sequence"/>
</dbReference>
<dbReference type="InterPro" id="IPR036397">
    <property type="entry name" value="RNaseH_sf"/>
</dbReference>
<dbReference type="InterPro" id="IPR012337">
    <property type="entry name" value="RNaseH-like_sf"/>
</dbReference>
<dbReference type="SUPFAM" id="SSF53098">
    <property type="entry name" value="Ribonuclease H-like"/>
    <property type="match status" value="1"/>
</dbReference>
<evidence type="ECO:0000313" key="2">
    <source>
        <dbReference type="EMBL" id="NDY90462.1"/>
    </source>
</evidence>
<dbReference type="InterPro" id="IPR001584">
    <property type="entry name" value="Integrase_cat-core"/>
</dbReference>
<gene>
    <name evidence="2" type="ORF">G3A44_04530</name>
</gene>
<dbReference type="EMBL" id="JAAGOH010000004">
    <property type="protein sequence ID" value="NDY90462.1"/>
    <property type="molecule type" value="Genomic_DNA"/>
</dbReference>
<dbReference type="GO" id="GO:0015074">
    <property type="term" value="P:DNA integration"/>
    <property type="evidence" value="ECO:0007669"/>
    <property type="project" value="InterPro"/>
</dbReference>
<dbReference type="PROSITE" id="PS50994">
    <property type="entry name" value="INTEGRASE"/>
    <property type="match status" value="1"/>
</dbReference>
<feature type="domain" description="Integrase catalytic" evidence="1">
    <location>
        <begin position="1"/>
        <end position="62"/>
    </location>
</feature>
<proteinExistence type="predicted"/>
<accession>A0A7C9TIK4</accession>
<comment type="caution">
    <text evidence="2">The sequence shown here is derived from an EMBL/GenBank/DDBJ whole genome shotgun (WGS) entry which is preliminary data.</text>
</comment>
<dbReference type="Gene3D" id="3.30.420.10">
    <property type="entry name" value="Ribonuclease H-like superfamily/Ribonuclease H"/>
    <property type="match status" value="1"/>
</dbReference>
<dbReference type="AlphaFoldDB" id="A0A7C9TIK4"/>
<protein>
    <submittedName>
        <fullName evidence="2">Transposase</fullName>
    </submittedName>
</protein>
<dbReference type="GO" id="GO:0003676">
    <property type="term" value="F:nucleic acid binding"/>
    <property type="evidence" value="ECO:0007669"/>
    <property type="project" value="InterPro"/>
</dbReference>